<dbReference type="PATRIC" id="fig|1365253.3.peg.543"/>
<evidence type="ECO:0000313" key="1">
    <source>
        <dbReference type="EMBL" id="KZN57744.1"/>
    </source>
</evidence>
<dbReference type="OrthoDB" id="6312586at2"/>
<reference evidence="1 2" key="1">
    <citation type="submission" date="2013-07" db="EMBL/GenBank/DDBJ databases">
        <title>Comparative Genomic and Metabolomic Analysis of Twelve Strains of Pseudoalteromonas luteoviolacea.</title>
        <authorList>
            <person name="Vynne N.G."/>
            <person name="Mansson M."/>
            <person name="Gram L."/>
        </authorList>
    </citation>
    <scope>NUCLEOTIDE SEQUENCE [LARGE SCALE GENOMIC DNA]</scope>
    <source>
        <strain evidence="1 2">NCIMB 1942</strain>
    </source>
</reference>
<dbReference type="RefSeq" id="WP_063375569.1">
    <property type="nucleotide sequence ID" value="NZ_AUXT01000024.1"/>
</dbReference>
<accession>A0A167H887</accession>
<comment type="caution">
    <text evidence="1">The sequence shown here is derived from an EMBL/GenBank/DDBJ whole genome shotgun (WGS) entry which is preliminary data.</text>
</comment>
<proteinExistence type="predicted"/>
<name>A0A167H887_9GAMM</name>
<organism evidence="1 2">
    <name type="scientific">Pseudoalteromonas luteoviolacea NCIMB 1942</name>
    <dbReference type="NCBI Taxonomy" id="1365253"/>
    <lineage>
        <taxon>Bacteria</taxon>
        <taxon>Pseudomonadati</taxon>
        <taxon>Pseudomonadota</taxon>
        <taxon>Gammaproteobacteria</taxon>
        <taxon>Alteromonadales</taxon>
        <taxon>Pseudoalteromonadaceae</taxon>
        <taxon>Pseudoalteromonas</taxon>
    </lineage>
</organism>
<protein>
    <submittedName>
        <fullName evidence="1">Uncharacterized protein</fullName>
    </submittedName>
</protein>
<sequence length="325" mass="35026">MFYSKKTARTIICASGFFWVLSGCYKEGFIQGSNELILNGSLLKGPVSSATITITDYENKVIWQGASDQHGNFSSRLSIVEDSLFTVRMGVEKSTEMICDALECFDQRGNLIASYAEEVLLSELGNIQLKSLGSSNSTKTSFQVNAFTTLVYDQVEGRLEDGISNSGLERVARDASKVILTALNLDIDETNLLDTHVLYLDQASDEQKQNNEATILAIVNAAMAADLSALSNISHAISDFNNNPNSDVDRVNLSKLKTELMGSAKRLVDSGEVSNLPSSVATNIELAKNNEIKFESLIAANEALSAQIEVVNAQSRISGGSGGSN</sequence>
<dbReference type="Proteomes" id="UP000076587">
    <property type="component" value="Unassembled WGS sequence"/>
</dbReference>
<dbReference type="PROSITE" id="PS51257">
    <property type="entry name" value="PROKAR_LIPOPROTEIN"/>
    <property type="match status" value="1"/>
</dbReference>
<dbReference type="EMBL" id="AUXT01000024">
    <property type="protein sequence ID" value="KZN57744.1"/>
    <property type="molecule type" value="Genomic_DNA"/>
</dbReference>
<gene>
    <name evidence="1" type="ORF">N482_04395</name>
</gene>
<evidence type="ECO:0000313" key="2">
    <source>
        <dbReference type="Proteomes" id="UP000076587"/>
    </source>
</evidence>
<dbReference type="AlphaFoldDB" id="A0A167H887"/>